<dbReference type="SUPFAM" id="SSF48600">
    <property type="entry name" value="Chorismate mutase II"/>
    <property type="match status" value="1"/>
</dbReference>
<keyword evidence="13" id="KW-0456">Lyase</keyword>
<comment type="catalytic activity">
    <reaction evidence="1">
        <text>chorismate = prephenate</text>
        <dbReference type="Rhea" id="RHEA:13897"/>
        <dbReference type="ChEBI" id="CHEBI:29748"/>
        <dbReference type="ChEBI" id="CHEBI:29934"/>
        <dbReference type="EC" id="5.4.99.5"/>
    </reaction>
</comment>
<dbReference type="Gene3D" id="1.20.59.10">
    <property type="entry name" value="Chorismate mutase"/>
    <property type="match status" value="1"/>
</dbReference>
<protein>
    <recommendedName>
        <fullName evidence="7">Bifunctional chorismate mutase/prephenate dehydratase</fullName>
        <ecNumber evidence="6">4.2.1.51</ecNumber>
    </recommendedName>
    <alternativeName>
        <fullName evidence="16">Chorismate mutase-prephenate dehydratase</fullName>
    </alternativeName>
    <alternativeName>
        <fullName evidence="15">p-protein</fullName>
    </alternativeName>
</protein>
<dbReference type="InterPro" id="IPR010957">
    <property type="entry name" value="G/b/e-P-prot_chorismate_mutase"/>
</dbReference>
<feature type="domain" description="Chorismate mutase" evidence="19">
    <location>
        <begin position="2"/>
        <end position="94"/>
    </location>
</feature>
<comment type="function">
    <text evidence="2">Catalyzes the Claisen rearrangement of chorismate to prephenate and the decarboxylation/dehydration of prephenate to phenylpyruvate.</text>
</comment>
<dbReference type="InterPro" id="IPR001086">
    <property type="entry name" value="Preph_deHydtase"/>
</dbReference>
<dbReference type="PIRSF" id="PIRSF001500">
    <property type="entry name" value="Chor_mut_pdt_Ppr"/>
    <property type="match status" value="1"/>
</dbReference>
<keyword evidence="11" id="KW-0584">Phenylalanine biosynthesis</keyword>
<reference evidence="22" key="1">
    <citation type="submission" date="2019-06" db="EMBL/GenBank/DDBJ databases">
        <authorList>
            <person name="Murdoch R.W."/>
            <person name="Fathepure B."/>
        </authorList>
    </citation>
    <scope>NUCLEOTIDE SEQUENCE</scope>
</reference>
<dbReference type="GO" id="GO:0046417">
    <property type="term" value="P:chorismate metabolic process"/>
    <property type="evidence" value="ECO:0007669"/>
    <property type="project" value="InterPro"/>
</dbReference>
<dbReference type="FunFam" id="3.40.190.10:FF:000029">
    <property type="entry name" value="Chorismate mutase/Prephenate dehydratase"/>
    <property type="match status" value="1"/>
</dbReference>
<dbReference type="UniPathway" id="UPA00121">
    <property type="reaction ID" value="UER00345"/>
</dbReference>
<keyword evidence="9" id="KW-0028">Amino-acid biosynthesis</keyword>
<comment type="pathway">
    <text evidence="4">Amino-acid biosynthesis; L-phenylalanine biosynthesis; phenylpyruvate from prephenate: step 1/1.</text>
</comment>
<keyword evidence="14" id="KW-0511">Multifunctional enzyme</keyword>
<evidence type="ECO:0000256" key="17">
    <source>
        <dbReference type="ARBA" id="ARBA00047848"/>
    </source>
</evidence>
<keyword evidence="10" id="KW-0057">Aromatic amino acid biosynthesis</keyword>
<keyword evidence="18" id="KW-0175">Coiled coil</keyword>
<dbReference type="Pfam" id="PF00800">
    <property type="entry name" value="PDT"/>
    <property type="match status" value="1"/>
</dbReference>
<evidence type="ECO:0000259" key="21">
    <source>
        <dbReference type="PROSITE" id="PS51671"/>
    </source>
</evidence>
<evidence type="ECO:0000259" key="19">
    <source>
        <dbReference type="PROSITE" id="PS51168"/>
    </source>
</evidence>
<organism evidence="22">
    <name type="scientific">uncultured organism</name>
    <dbReference type="NCBI Taxonomy" id="155900"/>
    <lineage>
        <taxon>unclassified sequences</taxon>
        <taxon>environmental samples</taxon>
    </lineage>
</organism>
<dbReference type="PANTHER" id="PTHR21022">
    <property type="entry name" value="PREPHENATE DEHYDRATASE P PROTEIN"/>
    <property type="match status" value="1"/>
</dbReference>
<dbReference type="FunFam" id="3.40.190.10:FF:000034">
    <property type="entry name" value="Chorismate mutase/prephenate dehydratase"/>
    <property type="match status" value="1"/>
</dbReference>
<comment type="subcellular location">
    <subcellularLocation>
        <location evidence="3">Cytoplasm</location>
    </subcellularLocation>
</comment>
<feature type="coiled-coil region" evidence="18">
    <location>
        <begin position="1"/>
        <end position="28"/>
    </location>
</feature>
<name>A0A5B8REX3_9ZZZZ</name>
<dbReference type="Pfam" id="PF01817">
    <property type="entry name" value="CM_2"/>
    <property type="match status" value="1"/>
</dbReference>
<accession>A0A5B8REX3</accession>
<dbReference type="InterPro" id="IPR008242">
    <property type="entry name" value="Chor_mutase/pphenate_deHydtase"/>
</dbReference>
<dbReference type="SUPFAM" id="SSF53850">
    <property type="entry name" value="Periplasmic binding protein-like II"/>
    <property type="match status" value="1"/>
</dbReference>
<dbReference type="EC" id="4.2.1.51" evidence="6"/>
<evidence type="ECO:0000256" key="5">
    <source>
        <dbReference type="ARBA" id="ARBA00004817"/>
    </source>
</evidence>
<dbReference type="PROSITE" id="PS51671">
    <property type="entry name" value="ACT"/>
    <property type="match status" value="1"/>
</dbReference>
<dbReference type="InterPro" id="IPR018528">
    <property type="entry name" value="Preph_deHydtase_CS"/>
</dbReference>
<keyword evidence="8" id="KW-0963">Cytoplasm</keyword>
<evidence type="ECO:0000256" key="11">
    <source>
        <dbReference type="ARBA" id="ARBA00023222"/>
    </source>
</evidence>
<dbReference type="GO" id="GO:0009094">
    <property type="term" value="P:L-phenylalanine biosynthetic process"/>
    <property type="evidence" value="ECO:0007669"/>
    <property type="project" value="UniProtKB-UniPathway"/>
</dbReference>
<dbReference type="PANTHER" id="PTHR21022:SF19">
    <property type="entry name" value="PREPHENATE DEHYDRATASE-RELATED"/>
    <property type="match status" value="1"/>
</dbReference>
<evidence type="ECO:0000256" key="9">
    <source>
        <dbReference type="ARBA" id="ARBA00022605"/>
    </source>
</evidence>
<dbReference type="GO" id="GO:0004664">
    <property type="term" value="F:prephenate dehydratase activity"/>
    <property type="evidence" value="ECO:0007669"/>
    <property type="project" value="UniProtKB-EC"/>
</dbReference>
<dbReference type="InterPro" id="IPR002701">
    <property type="entry name" value="CM_II_prokaryot"/>
</dbReference>
<evidence type="ECO:0000256" key="8">
    <source>
        <dbReference type="ARBA" id="ARBA00022490"/>
    </source>
</evidence>
<dbReference type="InterPro" id="IPR002912">
    <property type="entry name" value="ACT_dom"/>
</dbReference>
<keyword evidence="12" id="KW-0413">Isomerase</keyword>
<evidence type="ECO:0000313" key="22">
    <source>
        <dbReference type="EMBL" id="QEA06072.1"/>
    </source>
</evidence>
<evidence type="ECO:0000256" key="12">
    <source>
        <dbReference type="ARBA" id="ARBA00023235"/>
    </source>
</evidence>
<dbReference type="EMBL" id="MN079123">
    <property type="protein sequence ID" value="QEA06072.1"/>
    <property type="molecule type" value="Genomic_DNA"/>
</dbReference>
<evidence type="ECO:0000256" key="14">
    <source>
        <dbReference type="ARBA" id="ARBA00023268"/>
    </source>
</evidence>
<evidence type="ECO:0000256" key="13">
    <source>
        <dbReference type="ARBA" id="ARBA00023239"/>
    </source>
</evidence>
<dbReference type="Gene3D" id="3.40.190.10">
    <property type="entry name" value="Periplasmic binding protein-like II"/>
    <property type="match status" value="2"/>
</dbReference>
<evidence type="ECO:0000256" key="16">
    <source>
        <dbReference type="ARBA" id="ARBA00031520"/>
    </source>
</evidence>
<dbReference type="PROSITE" id="PS00858">
    <property type="entry name" value="PREPHENATE_DEHYDR_2"/>
    <property type="match status" value="1"/>
</dbReference>
<dbReference type="Pfam" id="PF01842">
    <property type="entry name" value="ACT"/>
    <property type="match status" value="1"/>
</dbReference>
<evidence type="ECO:0000256" key="2">
    <source>
        <dbReference type="ARBA" id="ARBA00002364"/>
    </source>
</evidence>
<dbReference type="UniPathway" id="UPA00120">
    <property type="reaction ID" value="UER00203"/>
</dbReference>
<dbReference type="SUPFAM" id="SSF55021">
    <property type="entry name" value="ACT-like"/>
    <property type="match status" value="1"/>
</dbReference>
<dbReference type="GO" id="GO:0004106">
    <property type="term" value="F:chorismate mutase activity"/>
    <property type="evidence" value="ECO:0007669"/>
    <property type="project" value="UniProtKB-EC"/>
</dbReference>
<evidence type="ECO:0000256" key="10">
    <source>
        <dbReference type="ARBA" id="ARBA00023141"/>
    </source>
</evidence>
<feature type="domain" description="Prephenate dehydratase" evidence="20">
    <location>
        <begin position="94"/>
        <end position="269"/>
    </location>
</feature>
<comment type="catalytic activity">
    <reaction evidence="17">
        <text>prephenate + H(+) = 3-phenylpyruvate + CO2 + H2O</text>
        <dbReference type="Rhea" id="RHEA:21648"/>
        <dbReference type="ChEBI" id="CHEBI:15377"/>
        <dbReference type="ChEBI" id="CHEBI:15378"/>
        <dbReference type="ChEBI" id="CHEBI:16526"/>
        <dbReference type="ChEBI" id="CHEBI:18005"/>
        <dbReference type="ChEBI" id="CHEBI:29934"/>
        <dbReference type="EC" id="4.2.1.51"/>
    </reaction>
</comment>
<dbReference type="CDD" id="cd13630">
    <property type="entry name" value="PBP2_PDT_1"/>
    <property type="match status" value="1"/>
</dbReference>
<comment type="pathway">
    <text evidence="5">Metabolic intermediate biosynthesis; prephenate biosynthesis; prephenate from chorismate: step 1/1.</text>
</comment>
<dbReference type="InterPro" id="IPR045865">
    <property type="entry name" value="ACT-like_dom_sf"/>
</dbReference>
<dbReference type="PROSITE" id="PS51168">
    <property type="entry name" value="CHORISMATE_MUT_2"/>
    <property type="match status" value="1"/>
</dbReference>
<dbReference type="InterPro" id="IPR036979">
    <property type="entry name" value="CM_dom_sf"/>
</dbReference>
<evidence type="ECO:0000256" key="1">
    <source>
        <dbReference type="ARBA" id="ARBA00000824"/>
    </source>
</evidence>
<dbReference type="FunFam" id="3.30.70.260:FF:000012">
    <property type="entry name" value="Prephenate dehydratase"/>
    <property type="match status" value="1"/>
</dbReference>
<evidence type="ECO:0000256" key="6">
    <source>
        <dbReference type="ARBA" id="ARBA00013147"/>
    </source>
</evidence>
<dbReference type="SMART" id="SM00830">
    <property type="entry name" value="CM_2"/>
    <property type="match status" value="1"/>
</dbReference>
<dbReference type="PROSITE" id="PS00857">
    <property type="entry name" value="PREPHENATE_DEHYDR_1"/>
    <property type="match status" value="1"/>
</dbReference>
<dbReference type="NCBIfam" id="NF008865">
    <property type="entry name" value="PRK11898.1"/>
    <property type="match status" value="1"/>
</dbReference>
<sequence length="362" mass="39421">MSDETDRLQQVRERIDSIDDEILRLINARAEAAGEVARIKRESGEPGDFYRPSREVSVLKRLRAANPGPLPDGDVLRLFRELMSSCLALQQPLSVAYLGPEGTYTQEAALKHFGHGMRAMSQEGIDAVFREVEAGNADYGVVPVENSTEGVVSHTLDRFLTSHLKIVGEVELPVRHNLVSRVEDLAAILRVYSHQQGLAQCRAWLDLHLPQAERIPVSSTAEAARLAASAPGAAAVASDAAAERYELEVLFPNIQDGAVNTTRFLILGNTTPPATGEDKTSVVVSRPNQPGGLAGLLAPLARYGLNMSRIESRPSRQGVWEYVFFIDVLGHAEDPTLKRALGEMEQLASLIKVLGSYPRAGD</sequence>
<dbReference type="Gene3D" id="3.30.70.260">
    <property type="match status" value="1"/>
</dbReference>
<evidence type="ECO:0000259" key="20">
    <source>
        <dbReference type="PROSITE" id="PS51171"/>
    </source>
</evidence>
<feature type="domain" description="ACT" evidence="21">
    <location>
        <begin position="281"/>
        <end position="358"/>
    </location>
</feature>
<evidence type="ECO:0000256" key="4">
    <source>
        <dbReference type="ARBA" id="ARBA00004741"/>
    </source>
</evidence>
<gene>
    <name evidence="22" type="primary">pheA</name>
    <name evidence="22" type="ORF">KBTEX_02401</name>
</gene>
<dbReference type="NCBIfam" id="TIGR01807">
    <property type="entry name" value="CM_P2"/>
    <property type="match status" value="1"/>
</dbReference>
<proteinExistence type="predicted"/>
<dbReference type="InterPro" id="IPR036263">
    <property type="entry name" value="Chorismate_II_sf"/>
</dbReference>
<dbReference type="AlphaFoldDB" id="A0A5B8REX3"/>
<evidence type="ECO:0000256" key="3">
    <source>
        <dbReference type="ARBA" id="ARBA00004496"/>
    </source>
</evidence>
<evidence type="ECO:0000256" key="15">
    <source>
        <dbReference type="ARBA" id="ARBA00031175"/>
    </source>
</evidence>
<evidence type="ECO:0000256" key="7">
    <source>
        <dbReference type="ARBA" id="ARBA00014401"/>
    </source>
</evidence>
<dbReference type="CDD" id="cd04905">
    <property type="entry name" value="ACT_CM-PDT"/>
    <property type="match status" value="1"/>
</dbReference>
<evidence type="ECO:0000256" key="18">
    <source>
        <dbReference type="SAM" id="Coils"/>
    </source>
</evidence>
<dbReference type="PROSITE" id="PS51171">
    <property type="entry name" value="PREPHENATE_DEHYDR_3"/>
    <property type="match status" value="1"/>
</dbReference>